<evidence type="ECO:0000313" key="2">
    <source>
        <dbReference type="Proteomes" id="UP000789860"/>
    </source>
</evidence>
<dbReference type="Proteomes" id="UP000789860">
    <property type="component" value="Unassembled WGS sequence"/>
</dbReference>
<reference evidence="1" key="1">
    <citation type="submission" date="2021-06" db="EMBL/GenBank/DDBJ databases">
        <authorList>
            <person name="Kallberg Y."/>
            <person name="Tangrot J."/>
            <person name="Rosling A."/>
        </authorList>
    </citation>
    <scope>NUCLEOTIDE SEQUENCE</scope>
    <source>
        <strain evidence="1">AU212A</strain>
    </source>
</reference>
<protein>
    <submittedName>
        <fullName evidence="1">7328_t:CDS:1</fullName>
    </submittedName>
</protein>
<evidence type="ECO:0000313" key="1">
    <source>
        <dbReference type="EMBL" id="CAG8451672.1"/>
    </source>
</evidence>
<name>A0ACA9K4F3_9GLOM</name>
<proteinExistence type="predicted"/>
<keyword evidence="2" id="KW-1185">Reference proteome</keyword>
<comment type="caution">
    <text evidence="1">The sequence shown here is derived from an EMBL/GenBank/DDBJ whole genome shotgun (WGS) entry which is preliminary data.</text>
</comment>
<gene>
    <name evidence="1" type="ORF">SCALOS_LOCUS1209</name>
</gene>
<dbReference type="EMBL" id="CAJVPM010000772">
    <property type="protein sequence ID" value="CAG8451672.1"/>
    <property type="molecule type" value="Genomic_DNA"/>
</dbReference>
<sequence>MKAKKIIATASPEYATKGQNFKKSNIGYKIESNEVMESMHFGQKYLTAITFLEFIALPRRISLTLGGFKINK</sequence>
<organism evidence="1 2">
    <name type="scientific">Scutellospora calospora</name>
    <dbReference type="NCBI Taxonomy" id="85575"/>
    <lineage>
        <taxon>Eukaryota</taxon>
        <taxon>Fungi</taxon>
        <taxon>Fungi incertae sedis</taxon>
        <taxon>Mucoromycota</taxon>
        <taxon>Glomeromycotina</taxon>
        <taxon>Glomeromycetes</taxon>
        <taxon>Diversisporales</taxon>
        <taxon>Gigasporaceae</taxon>
        <taxon>Scutellospora</taxon>
    </lineage>
</organism>
<accession>A0ACA9K4F3</accession>